<keyword evidence="9" id="KW-1185">Reference proteome</keyword>
<evidence type="ECO:0000313" key="9">
    <source>
        <dbReference type="Proteomes" id="UP001415857"/>
    </source>
</evidence>
<evidence type="ECO:0000256" key="3">
    <source>
        <dbReference type="ARBA" id="ARBA00023204"/>
    </source>
</evidence>
<keyword evidence="3" id="KW-0234">DNA repair</keyword>
<dbReference type="EMBL" id="JBBPBK010000001">
    <property type="protein sequence ID" value="KAK9291305.1"/>
    <property type="molecule type" value="Genomic_DNA"/>
</dbReference>
<feature type="region of interest" description="Disordered" evidence="5">
    <location>
        <begin position="350"/>
        <end position="380"/>
    </location>
</feature>
<dbReference type="InterPro" id="IPR048800">
    <property type="entry name" value="Cac1-like_C"/>
</dbReference>
<evidence type="ECO:0000259" key="7">
    <source>
        <dbReference type="Pfam" id="PF21796"/>
    </source>
</evidence>
<protein>
    <recommendedName>
        <fullName evidence="10">Chromatin assembly factor 1 subunit FAS1</fullName>
    </recommendedName>
</protein>
<evidence type="ECO:0000256" key="1">
    <source>
        <dbReference type="ARBA" id="ARBA00004123"/>
    </source>
</evidence>
<dbReference type="GO" id="GO:0006281">
    <property type="term" value="P:DNA repair"/>
    <property type="evidence" value="ECO:0007669"/>
    <property type="project" value="UniProtKB-KW"/>
</dbReference>
<feature type="domain" description="Chromatin assembly factor 1 subunit A dimerization" evidence="6">
    <location>
        <begin position="492"/>
        <end position="559"/>
    </location>
</feature>
<organism evidence="8 9">
    <name type="scientific">Liquidambar formosana</name>
    <name type="common">Formosan gum</name>
    <dbReference type="NCBI Taxonomy" id="63359"/>
    <lineage>
        <taxon>Eukaryota</taxon>
        <taxon>Viridiplantae</taxon>
        <taxon>Streptophyta</taxon>
        <taxon>Embryophyta</taxon>
        <taxon>Tracheophyta</taxon>
        <taxon>Spermatophyta</taxon>
        <taxon>Magnoliopsida</taxon>
        <taxon>eudicotyledons</taxon>
        <taxon>Gunneridae</taxon>
        <taxon>Pentapetalae</taxon>
        <taxon>Saxifragales</taxon>
        <taxon>Altingiaceae</taxon>
        <taxon>Liquidambar</taxon>
    </lineage>
</organism>
<feature type="compositionally biased region" description="Polar residues" evidence="5">
    <location>
        <begin position="353"/>
        <end position="376"/>
    </location>
</feature>
<evidence type="ECO:0008006" key="10">
    <source>
        <dbReference type="Google" id="ProtNLM"/>
    </source>
</evidence>
<feature type="region of interest" description="Disordered" evidence="5">
    <location>
        <begin position="804"/>
        <end position="837"/>
    </location>
</feature>
<dbReference type="InterPro" id="IPR022043">
    <property type="entry name" value="CAF1A_DD"/>
</dbReference>
<feature type="domain" description="Chromatin assembly factor 1 subunit Cac1-like C-terminal" evidence="7">
    <location>
        <begin position="722"/>
        <end position="772"/>
    </location>
</feature>
<feature type="region of interest" description="Disordered" evidence="5">
    <location>
        <begin position="285"/>
        <end position="333"/>
    </location>
</feature>
<feature type="region of interest" description="Disordered" evidence="5">
    <location>
        <begin position="534"/>
        <end position="580"/>
    </location>
</feature>
<evidence type="ECO:0000259" key="6">
    <source>
        <dbReference type="Pfam" id="PF12253"/>
    </source>
</evidence>
<comment type="caution">
    <text evidence="8">The sequence shown here is derived from an EMBL/GenBank/DDBJ whole genome shotgun (WGS) entry which is preliminary data.</text>
</comment>
<accession>A0AAP0SBC6</accession>
<dbReference type="GO" id="GO:0006334">
    <property type="term" value="P:nucleosome assembly"/>
    <property type="evidence" value="ECO:0007669"/>
    <property type="project" value="TreeGrafter"/>
</dbReference>
<feature type="compositionally biased region" description="Polar residues" evidence="5">
    <location>
        <begin position="809"/>
        <end position="821"/>
    </location>
</feature>
<evidence type="ECO:0000256" key="4">
    <source>
        <dbReference type="ARBA" id="ARBA00023242"/>
    </source>
</evidence>
<dbReference type="AlphaFoldDB" id="A0AAP0SBC6"/>
<evidence type="ECO:0000256" key="2">
    <source>
        <dbReference type="ARBA" id="ARBA00022763"/>
    </source>
</evidence>
<dbReference type="GO" id="GO:0005634">
    <property type="term" value="C:nucleus"/>
    <property type="evidence" value="ECO:0007669"/>
    <property type="project" value="UniProtKB-SubCell"/>
</dbReference>
<name>A0AAP0SBC6_LIQFO</name>
<evidence type="ECO:0000256" key="5">
    <source>
        <dbReference type="SAM" id="MobiDB-lite"/>
    </source>
</evidence>
<dbReference type="PANTHER" id="PTHR15272">
    <property type="entry name" value="CHROMATIN ASSEMBLY FACTOR 1 SUBUNIT A CAF-1 SUBUNIT A"/>
    <property type="match status" value="1"/>
</dbReference>
<gene>
    <name evidence="8" type="ORF">L1049_019250</name>
</gene>
<comment type="subcellular location">
    <subcellularLocation>
        <location evidence="1">Nucleus</location>
    </subcellularLocation>
</comment>
<dbReference type="PANTHER" id="PTHR15272:SF0">
    <property type="entry name" value="CHROMATIN ASSEMBLY FACTOR 1 SUBUNIT A"/>
    <property type="match status" value="1"/>
</dbReference>
<dbReference type="GO" id="GO:0033186">
    <property type="term" value="C:CAF-1 complex"/>
    <property type="evidence" value="ECO:0007669"/>
    <property type="project" value="TreeGrafter"/>
</dbReference>
<dbReference type="Pfam" id="PF12253">
    <property type="entry name" value="CAF1A_dimeriz"/>
    <property type="match status" value="1"/>
</dbReference>
<keyword evidence="2" id="KW-0227">DNA damage</keyword>
<keyword evidence="4" id="KW-0539">Nucleus</keyword>
<dbReference type="Proteomes" id="UP001415857">
    <property type="component" value="Unassembled WGS sequence"/>
</dbReference>
<evidence type="ECO:0000313" key="8">
    <source>
        <dbReference type="EMBL" id="KAK9291305.1"/>
    </source>
</evidence>
<proteinExistence type="predicted"/>
<feature type="region of interest" description="Disordered" evidence="5">
    <location>
        <begin position="261"/>
        <end position="280"/>
    </location>
</feature>
<dbReference type="Pfam" id="PF21796">
    <property type="entry name" value="Cac1_C"/>
    <property type="match status" value="1"/>
</dbReference>
<sequence>MADVILLDVDGGGSKYSPTVNGSDQAKKTLKRKRASSIVPMGVDEREARIEGLREELDGLFRYYKEVLEMKMEVDSKGLGSGNAAIACLLEESALPLSKLVEKICEEMKGREGGGSVTMASVKSSVLLVGQRLSYGVPNADADVLEDDTESCLWCWETRDVKLLPKSMRGALKVRRTCRKKIHERITAVSAMINALQRSESHQNYKHDLLKASEKLGKVLTEVDIRLFMDSMVQKNGTDIAEKEVKREEKLLVKQLERNKREVEKEKRRMDRELQKEKLQSEKELKRLQEEAEKDERRREKEEAEMKRQLRKQQEEAEKDQRRREKEEAELKKQLGIQKQASIMERFLKRSKSNSTCQNDQSSTEATASDSYTNGSDKMPEAVTQSMDSAFSLNDKIDTDDIRKSHLTSWHHLGHSIRSNRKQHWGIRRKPKTELIKELKLTNTRGPVRDDELNMEKIVDGWEETRSDDRLCHINADSSLPDAQKCNRRSKQLLQFDKSHRPAFYGIWPKKSSIVGPRHPLRKDPDLDYDIDSDEEWEEEDPGESLSDCDKDEEEESLEERCSKAEDEEESEDGFFVPDGYLSENEGVQVDRMESSLLVEDARSSPSCKQEVESEEFHVFLRQQMYLQNLTEHALRKNQPLIILNLMHDKAPFLIAEDLSGTQKLEQTCLQALSMRMFPGGSPISIIMDENMQNEDQESCPSNSKGSTTPVAAVTAIPDTELPKIVSAIQSYSQSISKVVESLQQTFPTVPKSQLRNEVRKISDFVDNRWQVRKSILDKLGLSISPEKGSGRTKSIAAFFSKRCLPPSGRSSNPNEVSPQPSHKPGPAAVQGQQGCT</sequence>
<feature type="compositionally biased region" description="Acidic residues" evidence="5">
    <location>
        <begin position="534"/>
        <end position="543"/>
    </location>
</feature>
<reference evidence="8 9" key="1">
    <citation type="journal article" date="2024" name="Plant J.">
        <title>Genome sequences and population genomics reveal climatic adaptation and genomic divergence between two closely related sweetgum species.</title>
        <authorList>
            <person name="Xu W.Q."/>
            <person name="Ren C.Q."/>
            <person name="Zhang X.Y."/>
            <person name="Comes H.P."/>
            <person name="Liu X.H."/>
            <person name="Li Y.G."/>
            <person name="Kettle C.J."/>
            <person name="Jalonen R."/>
            <person name="Gaisberger H."/>
            <person name="Ma Y.Z."/>
            <person name="Qiu Y.X."/>
        </authorList>
    </citation>
    <scope>NUCLEOTIDE SEQUENCE [LARGE SCALE GENOMIC DNA]</scope>
    <source>
        <strain evidence="8">Hangzhou</strain>
    </source>
</reference>